<feature type="active site" description="Proton acceptor; specific for L-alanine" evidence="4">
    <location>
        <position position="251"/>
    </location>
</feature>
<dbReference type="EC" id="5.1.1.1" evidence="4"/>
<dbReference type="Proteomes" id="UP001224392">
    <property type="component" value="Unassembled WGS sequence"/>
</dbReference>
<feature type="binding site" evidence="4">
    <location>
        <position position="299"/>
    </location>
    <ligand>
        <name>substrate</name>
    </ligand>
</feature>
<organism evidence="7 8">
    <name type="scientific">Biformimicrobium ophioploci</name>
    <dbReference type="NCBI Taxonomy" id="3036711"/>
    <lineage>
        <taxon>Bacteria</taxon>
        <taxon>Pseudomonadati</taxon>
        <taxon>Pseudomonadota</taxon>
        <taxon>Gammaproteobacteria</taxon>
        <taxon>Cellvibrionales</taxon>
        <taxon>Microbulbiferaceae</taxon>
        <taxon>Biformimicrobium</taxon>
    </lineage>
</organism>
<keyword evidence="8" id="KW-1185">Reference proteome</keyword>
<evidence type="ECO:0000313" key="8">
    <source>
        <dbReference type="Proteomes" id="UP001224392"/>
    </source>
</evidence>
<dbReference type="InterPro" id="IPR020622">
    <property type="entry name" value="Ala_racemase_pyridoxalP-BS"/>
</dbReference>
<comment type="catalytic activity">
    <reaction evidence="4">
        <text>L-alanine = D-alanine</text>
        <dbReference type="Rhea" id="RHEA:20249"/>
        <dbReference type="ChEBI" id="CHEBI:57416"/>
        <dbReference type="ChEBI" id="CHEBI:57972"/>
        <dbReference type="EC" id="5.1.1.1"/>
    </reaction>
</comment>
<protein>
    <recommendedName>
        <fullName evidence="4">Alanine racemase</fullName>
        <ecNumber evidence="4">5.1.1.1</ecNumber>
    </recommendedName>
</protein>
<dbReference type="InterPro" id="IPR029066">
    <property type="entry name" value="PLP-binding_barrel"/>
</dbReference>
<dbReference type="RefSeq" id="WP_285764054.1">
    <property type="nucleotide sequence ID" value="NZ_BSYJ01000003.1"/>
</dbReference>
<evidence type="ECO:0000256" key="2">
    <source>
        <dbReference type="ARBA" id="ARBA00022898"/>
    </source>
</evidence>
<dbReference type="InterPro" id="IPR009006">
    <property type="entry name" value="Ala_racemase/Decarboxylase_C"/>
</dbReference>
<comment type="cofactor">
    <cofactor evidence="1 4">
        <name>pyridoxal 5'-phosphate</name>
        <dbReference type="ChEBI" id="CHEBI:597326"/>
    </cofactor>
</comment>
<dbReference type="Gene3D" id="2.40.37.10">
    <property type="entry name" value="Lyase, Ornithine Decarboxylase, Chain A, domain 1"/>
    <property type="match status" value="1"/>
</dbReference>
<keyword evidence="3 4" id="KW-0413">Isomerase</keyword>
<evidence type="ECO:0000256" key="4">
    <source>
        <dbReference type="HAMAP-Rule" id="MF_01201"/>
    </source>
</evidence>
<feature type="domain" description="Alanine racemase C-terminal" evidence="6">
    <location>
        <begin position="230"/>
        <end position="354"/>
    </location>
</feature>
<evidence type="ECO:0000256" key="3">
    <source>
        <dbReference type="ARBA" id="ARBA00023235"/>
    </source>
</evidence>
<feature type="modified residue" description="N6-(pyridoxal phosphate)lysine" evidence="4">
    <location>
        <position position="34"/>
    </location>
</feature>
<dbReference type="PANTHER" id="PTHR30511">
    <property type="entry name" value="ALANINE RACEMASE"/>
    <property type="match status" value="1"/>
</dbReference>
<reference evidence="7 8" key="1">
    <citation type="submission" date="2023-04" db="EMBL/GenBank/DDBJ databases">
        <title>Marinobulbifer ophiurae gen. nov., sp. Nov., isolate from tissue of brittle star Ophioplocus japonicus.</title>
        <authorList>
            <person name="Kawano K."/>
            <person name="Sawayama S."/>
            <person name="Nakagawa S."/>
        </authorList>
    </citation>
    <scope>NUCLEOTIDE SEQUENCE [LARGE SCALE GENOMIC DNA]</scope>
    <source>
        <strain evidence="7 8">NKW57</strain>
    </source>
</reference>
<dbReference type="Pfam" id="PF01168">
    <property type="entry name" value="Ala_racemase_N"/>
    <property type="match status" value="1"/>
</dbReference>
<keyword evidence="2 4" id="KW-0663">Pyridoxal phosphate</keyword>
<dbReference type="InterPro" id="IPR011079">
    <property type="entry name" value="Ala_racemase_C"/>
</dbReference>
<comment type="pathway">
    <text evidence="4">Amino-acid biosynthesis; D-alanine biosynthesis; D-alanine from L-alanine: step 1/1.</text>
</comment>
<dbReference type="HAMAP" id="MF_01201">
    <property type="entry name" value="Ala_racemase"/>
    <property type="match status" value="1"/>
</dbReference>
<evidence type="ECO:0000256" key="1">
    <source>
        <dbReference type="ARBA" id="ARBA00001933"/>
    </source>
</evidence>
<dbReference type="EMBL" id="BSYJ01000003">
    <property type="protein sequence ID" value="GMG87425.1"/>
    <property type="molecule type" value="Genomic_DNA"/>
</dbReference>
<dbReference type="InterPro" id="IPR001608">
    <property type="entry name" value="Ala_racemase_N"/>
</dbReference>
<proteinExistence type="inferred from homology"/>
<dbReference type="InterPro" id="IPR000821">
    <property type="entry name" value="Ala_racemase"/>
</dbReference>
<dbReference type="Gene3D" id="3.20.20.10">
    <property type="entry name" value="Alanine racemase"/>
    <property type="match status" value="1"/>
</dbReference>
<comment type="function">
    <text evidence="4">Catalyzes the interconversion of L-alanine and D-alanine. May also act on other amino acids.</text>
</comment>
<dbReference type="NCBIfam" id="TIGR00492">
    <property type="entry name" value="alr"/>
    <property type="match status" value="1"/>
</dbReference>
<accession>A0ABQ6LZG4</accession>
<gene>
    <name evidence="7" type="primary">alr_1</name>
    <name evidence="7" type="ORF">MNKW57_17460</name>
</gene>
<evidence type="ECO:0000313" key="7">
    <source>
        <dbReference type="EMBL" id="GMG87425.1"/>
    </source>
</evidence>
<dbReference type="Pfam" id="PF00842">
    <property type="entry name" value="Ala_racemase_C"/>
    <property type="match status" value="1"/>
</dbReference>
<feature type="binding site" evidence="4">
    <location>
        <position position="131"/>
    </location>
    <ligand>
        <name>substrate</name>
    </ligand>
</feature>
<dbReference type="SMART" id="SM01005">
    <property type="entry name" value="Ala_racemase_C"/>
    <property type="match status" value="1"/>
</dbReference>
<sequence length="376" mass="40833">MRPTRVEIDLSAIQSNYRTACLLAPRSRNLAVIKANAYGHGGVMTARALESQVPAFAVAFLEEALELRAAGITKPILLLEGVFNAGDLREAITRDCWVMLHGTHQLDWLDLLPAKTKLPGLWLKVDSGMHRLGFTLAEIPAACAKAAPYTDRLVIATHFASADEPDKPQTRQQESQFLSHLPDGPFEISLNNSAGLQLRQSRGDEWGRAGFMLYGYSPLPAPPALPLEPAMTFKSAVMAIRRVAAGETVGYGGVWQAQRDSLIATIPCGYADGYPQTARAGTPILINGHRAPLAGRVSMDMITVDVTDAGTVKIGDPVQLWGPDLPATEVAAHNNYNPYELLTRVSARPQRVYRQPPDAQSYKSDTVRGEEDAVIS</sequence>
<dbReference type="SUPFAM" id="SSF50621">
    <property type="entry name" value="Alanine racemase C-terminal domain-like"/>
    <property type="match status" value="1"/>
</dbReference>
<evidence type="ECO:0000259" key="6">
    <source>
        <dbReference type="SMART" id="SM01005"/>
    </source>
</evidence>
<feature type="region of interest" description="Disordered" evidence="5">
    <location>
        <begin position="353"/>
        <end position="376"/>
    </location>
</feature>
<dbReference type="PANTHER" id="PTHR30511:SF0">
    <property type="entry name" value="ALANINE RACEMASE, CATABOLIC-RELATED"/>
    <property type="match status" value="1"/>
</dbReference>
<dbReference type="PRINTS" id="PR00992">
    <property type="entry name" value="ALARACEMASE"/>
</dbReference>
<comment type="caution">
    <text evidence="7">The sequence shown here is derived from an EMBL/GenBank/DDBJ whole genome shotgun (WGS) entry which is preliminary data.</text>
</comment>
<dbReference type="SUPFAM" id="SSF51419">
    <property type="entry name" value="PLP-binding barrel"/>
    <property type="match status" value="1"/>
</dbReference>
<feature type="active site" description="Proton acceptor; specific for D-alanine" evidence="4">
    <location>
        <position position="34"/>
    </location>
</feature>
<comment type="similarity">
    <text evidence="4">Belongs to the alanine racemase family.</text>
</comment>
<evidence type="ECO:0000256" key="5">
    <source>
        <dbReference type="SAM" id="MobiDB-lite"/>
    </source>
</evidence>
<feature type="compositionally biased region" description="Basic and acidic residues" evidence="5">
    <location>
        <begin position="365"/>
        <end position="376"/>
    </location>
</feature>
<name>A0ABQ6LZG4_9GAMM</name>
<dbReference type="PROSITE" id="PS00395">
    <property type="entry name" value="ALANINE_RACEMASE"/>
    <property type="match status" value="1"/>
</dbReference>